<sequence length="68" mass="7651">MLKLKCIVIVSHDERLIRDSKCVLWVIEDQMINEIDGDFDDYRCEILNALGEEIINPSVVAASAGCLN</sequence>
<name>A0A3S5AE60_9PLAT</name>
<comment type="caution">
    <text evidence="1">The sequence shown here is derived from an EMBL/GenBank/DDBJ whole genome shotgun (WGS) entry which is preliminary data.</text>
</comment>
<proteinExistence type="predicted"/>
<dbReference type="EMBL" id="CAAALY010036357">
    <property type="protein sequence ID" value="VEL18287.1"/>
    <property type="molecule type" value="Genomic_DNA"/>
</dbReference>
<dbReference type="AlphaFoldDB" id="A0A3S5AE60"/>
<evidence type="ECO:0000313" key="1">
    <source>
        <dbReference type="EMBL" id="VEL18287.1"/>
    </source>
</evidence>
<keyword evidence="2" id="KW-1185">Reference proteome</keyword>
<gene>
    <name evidence="1" type="ORF">PXEA_LOCUS11727</name>
</gene>
<evidence type="ECO:0000313" key="2">
    <source>
        <dbReference type="Proteomes" id="UP000784294"/>
    </source>
</evidence>
<dbReference type="Proteomes" id="UP000784294">
    <property type="component" value="Unassembled WGS sequence"/>
</dbReference>
<protein>
    <submittedName>
        <fullName evidence="1">Uncharacterized protein</fullName>
    </submittedName>
</protein>
<reference evidence="1" key="1">
    <citation type="submission" date="2018-11" db="EMBL/GenBank/DDBJ databases">
        <authorList>
            <consortium name="Pathogen Informatics"/>
        </authorList>
    </citation>
    <scope>NUCLEOTIDE SEQUENCE</scope>
</reference>
<organism evidence="1 2">
    <name type="scientific">Protopolystoma xenopodis</name>
    <dbReference type="NCBI Taxonomy" id="117903"/>
    <lineage>
        <taxon>Eukaryota</taxon>
        <taxon>Metazoa</taxon>
        <taxon>Spiralia</taxon>
        <taxon>Lophotrochozoa</taxon>
        <taxon>Platyhelminthes</taxon>
        <taxon>Monogenea</taxon>
        <taxon>Polyopisthocotylea</taxon>
        <taxon>Polystomatidea</taxon>
        <taxon>Polystomatidae</taxon>
        <taxon>Protopolystoma</taxon>
    </lineage>
</organism>
<accession>A0A3S5AE60</accession>
<dbReference type="OrthoDB" id="2110130at2759"/>